<gene>
    <name evidence="6" type="ORF">ACHAWU_006544</name>
</gene>
<evidence type="ECO:0000313" key="6">
    <source>
        <dbReference type="EMBL" id="KAL3761514.1"/>
    </source>
</evidence>
<keyword evidence="3" id="KW-0175">Coiled coil</keyword>
<evidence type="ECO:0000256" key="1">
    <source>
        <dbReference type="ARBA" id="ARBA00023125"/>
    </source>
</evidence>
<organism evidence="6 7">
    <name type="scientific">Discostella pseudostelligera</name>
    <dbReference type="NCBI Taxonomy" id="259834"/>
    <lineage>
        <taxon>Eukaryota</taxon>
        <taxon>Sar</taxon>
        <taxon>Stramenopiles</taxon>
        <taxon>Ochrophyta</taxon>
        <taxon>Bacillariophyta</taxon>
        <taxon>Coscinodiscophyceae</taxon>
        <taxon>Thalassiosirophycidae</taxon>
        <taxon>Stephanodiscales</taxon>
        <taxon>Stephanodiscaceae</taxon>
        <taxon>Discostella</taxon>
    </lineage>
</organism>
<keyword evidence="1 2" id="KW-0238">DNA-binding</keyword>
<sequence length="325" mass="36762">MNSIPHLSPSRRAMPKSTRRPKQSNKPIQQQSKNNLTSLDATTNVKKPMRPLTAYHIYFQIEREYIIQTESGPDVSIHENKSYVHDVPRRYRSIKLLPDWYAGPGKKQQKRRHRKSHGKIGFLELSRVISKRWATLESSDPETKRYVSQIAARELEEYKLEMKQYKDLLASADESVVSVSSDASAADNIASFSHMDQISDLAAVATLDTVCSSTSFLVSPSMQPCQPMQRVSSLVSWDGDFVADFYSSEQHDEIDYTICSVNTNGHYIPVPGSDLVFPDELVCDPLYELEAECDDLHYLASKRCVSPLSLDMDVEVGVVSDVDFF</sequence>
<dbReference type="InterPro" id="IPR036910">
    <property type="entry name" value="HMG_box_dom_sf"/>
</dbReference>
<dbReference type="InterPro" id="IPR009071">
    <property type="entry name" value="HMG_box_dom"/>
</dbReference>
<keyword evidence="7" id="KW-1185">Reference proteome</keyword>
<reference evidence="6 7" key="1">
    <citation type="submission" date="2024-10" db="EMBL/GenBank/DDBJ databases">
        <title>Updated reference genomes for cyclostephanoid diatoms.</title>
        <authorList>
            <person name="Roberts W.R."/>
            <person name="Alverson A.J."/>
        </authorList>
    </citation>
    <scope>NUCLEOTIDE SEQUENCE [LARGE SCALE GENOMIC DNA]</scope>
    <source>
        <strain evidence="6 7">AJA232-27</strain>
    </source>
</reference>
<comment type="caution">
    <text evidence="6">The sequence shown here is derived from an EMBL/GenBank/DDBJ whole genome shotgun (WGS) entry which is preliminary data.</text>
</comment>
<evidence type="ECO:0000259" key="5">
    <source>
        <dbReference type="PROSITE" id="PS50118"/>
    </source>
</evidence>
<name>A0ABD3MC01_9STRA</name>
<dbReference type="EMBL" id="JALLBG020000149">
    <property type="protein sequence ID" value="KAL3761514.1"/>
    <property type="molecule type" value="Genomic_DNA"/>
</dbReference>
<dbReference type="GO" id="GO:0003677">
    <property type="term" value="F:DNA binding"/>
    <property type="evidence" value="ECO:0007669"/>
    <property type="project" value="UniProtKB-UniRule"/>
</dbReference>
<dbReference type="GO" id="GO:0005634">
    <property type="term" value="C:nucleus"/>
    <property type="evidence" value="ECO:0007669"/>
    <property type="project" value="UniProtKB-UniRule"/>
</dbReference>
<feature type="DNA-binding region" description="HMG box" evidence="2">
    <location>
        <begin position="48"/>
        <end position="166"/>
    </location>
</feature>
<feature type="compositionally biased region" description="Polar residues" evidence="4">
    <location>
        <begin position="24"/>
        <end position="44"/>
    </location>
</feature>
<evidence type="ECO:0000256" key="2">
    <source>
        <dbReference type="PROSITE-ProRule" id="PRU00267"/>
    </source>
</evidence>
<dbReference type="InterPro" id="IPR050342">
    <property type="entry name" value="HMGB"/>
</dbReference>
<evidence type="ECO:0000256" key="3">
    <source>
        <dbReference type="SAM" id="Coils"/>
    </source>
</evidence>
<protein>
    <recommendedName>
        <fullName evidence="5">HMG box domain-containing protein</fullName>
    </recommendedName>
</protein>
<evidence type="ECO:0000313" key="7">
    <source>
        <dbReference type="Proteomes" id="UP001530293"/>
    </source>
</evidence>
<feature type="region of interest" description="Disordered" evidence="4">
    <location>
        <begin position="1"/>
        <end position="44"/>
    </location>
</feature>
<dbReference type="SUPFAM" id="SSF47095">
    <property type="entry name" value="HMG-box"/>
    <property type="match status" value="1"/>
</dbReference>
<feature type="domain" description="HMG box" evidence="5">
    <location>
        <begin position="48"/>
        <end position="166"/>
    </location>
</feature>
<dbReference type="PROSITE" id="PS50118">
    <property type="entry name" value="HMG_BOX_2"/>
    <property type="match status" value="1"/>
</dbReference>
<dbReference type="Gene3D" id="1.10.30.10">
    <property type="entry name" value="High mobility group box domain"/>
    <property type="match status" value="1"/>
</dbReference>
<accession>A0ABD3MC01</accession>
<proteinExistence type="predicted"/>
<feature type="coiled-coil region" evidence="3">
    <location>
        <begin position="148"/>
        <end position="175"/>
    </location>
</feature>
<dbReference type="Proteomes" id="UP001530293">
    <property type="component" value="Unassembled WGS sequence"/>
</dbReference>
<dbReference type="PANTHER" id="PTHR48112">
    <property type="entry name" value="HIGH MOBILITY GROUP PROTEIN DSP1"/>
    <property type="match status" value="1"/>
</dbReference>
<feature type="compositionally biased region" description="Basic residues" evidence="4">
    <location>
        <begin position="13"/>
        <end position="23"/>
    </location>
</feature>
<dbReference type="PANTHER" id="PTHR48112:SF15">
    <property type="entry name" value="HMG BOX DOMAIN-CONTAINING PROTEIN"/>
    <property type="match status" value="1"/>
</dbReference>
<evidence type="ECO:0000256" key="4">
    <source>
        <dbReference type="SAM" id="MobiDB-lite"/>
    </source>
</evidence>
<dbReference type="AlphaFoldDB" id="A0ABD3MC01"/>
<keyword evidence="2" id="KW-0539">Nucleus</keyword>